<dbReference type="SFLD" id="SFLDG01129">
    <property type="entry name" value="C1.5:_HAD__Beta-PGM__Phosphata"/>
    <property type="match status" value="1"/>
</dbReference>
<gene>
    <name evidence="1" type="ORF">EJN90_09665</name>
</gene>
<dbReference type="InterPro" id="IPR023214">
    <property type="entry name" value="HAD_sf"/>
</dbReference>
<dbReference type="OrthoDB" id="9797743at2"/>
<dbReference type="SFLD" id="SFLDS00003">
    <property type="entry name" value="Haloacid_Dehalogenase"/>
    <property type="match status" value="1"/>
</dbReference>
<dbReference type="InterPro" id="IPR041492">
    <property type="entry name" value="HAD_2"/>
</dbReference>
<dbReference type="InterPro" id="IPR023198">
    <property type="entry name" value="PGP-like_dom2"/>
</dbReference>
<reference evidence="2" key="1">
    <citation type="submission" date="2018-12" db="EMBL/GenBank/DDBJ databases">
        <title>Complete genome sequencing of Jeotgalibaca sp. H21T32.</title>
        <authorList>
            <person name="Bae J.-W."/>
            <person name="Lee S.-Y."/>
        </authorList>
    </citation>
    <scope>NUCLEOTIDE SEQUENCE [LARGE SCALE GENOMIC DNA]</scope>
    <source>
        <strain evidence="2">H21T32</strain>
    </source>
</reference>
<dbReference type="SFLD" id="SFLDG01135">
    <property type="entry name" value="C1.5.6:_HAD__Beta-PGM__Phospha"/>
    <property type="match status" value="1"/>
</dbReference>
<evidence type="ECO:0000313" key="1">
    <source>
        <dbReference type="EMBL" id="AZP04885.1"/>
    </source>
</evidence>
<dbReference type="PANTHER" id="PTHR18901">
    <property type="entry name" value="2-DEOXYGLUCOSE-6-PHOSPHATE PHOSPHATASE 2"/>
    <property type="match status" value="1"/>
</dbReference>
<dbReference type="NCBIfam" id="TIGR01509">
    <property type="entry name" value="HAD-SF-IA-v3"/>
    <property type="match status" value="1"/>
</dbReference>
<dbReference type="InterPro" id="IPR036412">
    <property type="entry name" value="HAD-like_sf"/>
</dbReference>
<dbReference type="PRINTS" id="PR00413">
    <property type="entry name" value="HADHALOGNASE"/>
</dbReference>
<dbReference type="Pfam" id="PF13419">
    <property type="entry name" value="HAD_2"/>
    <property type="match status" value="1"/>
</dbReference>
<dbReference type="KEGG" id="jeh:EJN90_09665"/>
<dbReference type="Gene3D" id="1.10.150.240">
    <property type="entry name" value="Putative phosphatase, domain 2"/>
    <property type="match status" value="1"/>
</dbReference>
<dbReference type="PANTHER" id="PTHR18901:SF38">
    <property type="entry name" value="PSEUDOURIDINE-5'-PHOSPHATASE"/>
    <property type="match status" value="1"/>
</dbReference>
<dbReference type="EMBL" id="CP034465">
    <property type="protein sequence ID" value="AZP04885.1"/>
    <property type="molecule type" value="Genomic_DNA"/>
</dbReference>
<dbReference type="SUPFAM" id="SSF56784">
    <property type="entry name" value="HAD-like"/>
    <property type="match status" value="1"/>
</dbReference>
<organism evidence="1 2">
    <name type="scientific">Jeotgalibaca ciconiae</name>
    <dbReference type="NCBI Taxonomy" id="2496265"/>
    <lineage>
        <taxon>Bacteria</taxon>
        <taxon>Bacillati</taxon>
        <taxon>Bacillota</taxon>
        <taxon>Bacilli</taxon>
        <taxon>Lactobacillales</taxon>
        <taxon>Carnobacteriaceae</taxon>
        <taxon>Jeotgalibaca</taxon>
    </lineage>
</organism>
<dbReference type="Proteomes" id="UP000273326">
    <property type="component" value="Chromosome"/>
</dbReference>
<dbReference type="AlphaFoldDB" id="A0A3Q9BLB8"/>
<name>A0A3Q9BLB8_9LACT</name>
<evidence type="ECO:0000313" key="2">
    <source>
        <dbReference type="Proteomes" id="UP000273326"/>
    </source>
</evidence>
<proteinExistence type="predicted"/>
<dbReference type="Gene3D" id="3.40.50.1000">
    <property type="entry name" value="HAD superfamily/HAD-like"/>
    <property type="match status" value="1"/>
</dbReference>
<dbReference type="NCBIfam" id="TIGR01549">
    <property type="entry name" value="HAD-SF-IA-v1"/>
    <property type="match status" value="1"/>
</dbReference>
<sequence length="219" mass="25585">MMKAVIFDMDGVIVDTEPIYFERLYKFLLHNDLQPDKEELNKVVGSSSVDAWDIIQNIWGKEMDRTQYDEAYKEFYKDHPINFQNIMDKDLLLVLDWLTKRNYRIGLASSSSYSNIMEVLKQCNIRHYFHSVLSGEMFKQSKPHPEIYLKTAEKLQVHPEECLVVEDSTYGITAGKEAGMLVLAKRDSRFNFDQNIADKKIHRLKEVITEVEVLANKNV</sequence>
<protein>
    <submittedName>
        <fullName evidence="1">HAD family phosphatase</fullName>
    </submittedName>
</protein>
<accession>A0A3Q9BLB8</accession>
<dbReference type="InterPro" id="IPR006439">
    <property type="entry name" value="HAD-SF_hydro_IA"/>
</dbReference>
<keyword evidence="2" id="KW-1185">Reference proteome</keyword>
<dbReference type="RefSeq" id="WP_126110725.1">
    <property type="nucleotide sequence ID" value="NZ_CP034465.1"/>
</dbReference>